<dbReference type="InterPro" id="IPR050327">
    <property type="entry name" value="Proton-linked_MCT"/>
</dbReference>
<evidence type="ECO:0000256" key="3">
    <source>
        <dbReference type="SAM" id="MobiDB-lite"/>
    </source>
</evidence>
<comment type="similarity">
    <text evidence="2">Belongs to the major facilitator superfamily. Monocarboxylate porter (TC 2.A.1.13) family.</text>
</comment>
<dbReference type="Proteomes" id="UP000279259">
    <property type="component" value="Unassembled WGS sequence"/>
</dbReference>
<feature type="domain" description="Major facilitator superfamily (MFS) profile" evidence="5">
    <location>
        <begin position="249"/>
        <end position="637"/>
    </location>
</feature>
<comment type="caution">
    <text evidence="6">The sequence shown here is derived from an EMBL/GenBank/DDBJ whole genome shotgun (WGS) entry which is preliminary data.</text>
</comment>
<evidence type="ECO:0000256" key="4">
    <source>
        <dbReference type="SAM" id="Phobius"/>
    </source>
</evidence>
<feature type="compositionally biased region" description="Basic and acidic residues" evidence="3">
    <location>
        <begin position="126"/>
        <end position="142"/>
    </location>
</feature>
<evidence type="ECO:0000256" key="1">
    <source>
        <dbReference type="ARBA" id="ARBA00004141"/>
    </source>
</evidence>
<name>A0A427YEB1_9TREE</name>
<accession>A0A427YEB1</accession>
<sequence>MPTPINPSEHDHPVETDEPLSRTMSQRDSSHVPGALTTVSSSATLVHLVESHDMEDISHQPTIFEAPAPPPSAPNPIPAPPTAGPPGGAAAVVDRPPPVHPPDIISFFDPASAGGGGPLKRITTQQRERAEAEARERAEREAQGLPPDGGILHRFRSGSTSSRRAKPRFVTPLTVDEEHPATLPKFRPNLSPTLSSKTLAQTPGKEEGEFNLAGSEETDKEANAPPVVDEESQQATVDNEYPDGGYGWVVLICCLTWAGTTMGWGMNYGVFQQYYLEYVWPDANTAYISIVGSSCAFCMNIIAFISGRMGDRFGFKLILYLSAFVSWLGLFLAGFSNEIWQLLLTQGIIAGIGQGMAMPLFMSLPSQWFYRRRGFASGVAIGGAGIGGGVSTLLVRKLLTVVGYRKTLWIMSGINLGVSLLATFLIRTRPTSREAQSTGKGPWVDRRVIRSGKFWSLGLSLIIGVLGYGIPFIYITQWITTTIPDTSSILIAVPTTLLGFSVCIGRAVVGFVADRLGPVNTYILVFLLSGCVQFLFWLTAKNFAAICAFAVIYGICAPGYVGLVPQIVVQLFGPENLATNVGLILLFNGPGNFVGSPMAGAVFDATGRHTFTWVIVLGGLLQIMGGIIALWARFHISAKIRTKV</sequence>
<feature type="transmembrane region" description="Helical" evidence="4">
    <location>
        <begin position="342"/>
        <end position="362"/>
    </location>
</feature>
<feature type="compositionally biased region" description="Polar residues" evidence="3">
    <location>
        <begin position="190"/>
        <end position="201"/>
    </location>
</feature>
<feature type="transmembrane region" description="Helical" evidence="4">
    <location>
        <begin position="407"/>
        <end position="426"/>
    </location>
</feature>
<feature type="transmembrane region" description="Helical" evidence="4">
    <location>
        <begin position="374"/>
        <end position="395"/>
    </location>
</feature>
<evidence type="ECO:0000313" key="6">
    <source>
        <dbReference type="EMBL" id="RSH89509.1"/>
    </source>
</evidence>
<feature type="transmembrane region" description="Helical" evidence="4">
    <location>
        <begin position="317"/>
        <end position="336"/>
    </location>
</feature>
<comment type="subcellular location">
    <subcellularLocation>
        <location evidence="1">Membrane</location>
        <topology evidence="1">Multi-pass membrane protein</topology>
    </subcellularLocation>
</comment>
<feature type="region of interest" description="Disordered" evidence="3">
    <location>
        <begin position="50"/>
        <end position="233"/>
    </location>
</feature>
<proteinExistence type="inferred from homology"/>
<evidence type="ECO:0000259" key="5">
    <source>
        <dbReference type="PROSITE" id="PS50850"/>
    </source>
</evidence>
<dbReference type="EMBL" id="RSCD01000013">
    <property type="protein sequence ID" value="RSH89509.1"/>
    <property type="molecule type" value="Genomic_DNA"/>
</dbReference>
<dbReference type="OrthoDB" id="2213137at2759"/>
<feature type="transmembrane region" description="Helical" evidence="4">
    <location>
        <begin position="611"/>
        <end position="632"/>
    </location>
</feature>
<feature type="transmembrane region" description="Helical" evidence="4">
    <location>
        <begin position="519"/>
        <end position="537"/>
    </location>
</feature>
<feature type="transmembrane region" description="Helical" evidence="4">
    <location>
        <begin position="487"/>
        <end position="512"/>
    </location>
</feature>
<dbReference type="InterPro" id="IPR011701">
    <property type="entry name" value="MFS"/>
</dbReference>
<evidence type="ECO:0000256" key="2">
    <source>
        <dbReference type="ARBA" id="ARBA00006727"/>
    </source>
</evidence>
<feature type="transmembrane region" description="Helical" evidence="4">
    <location>
        <begin position="454"/>
        <end position="475"/>
    </location>
</feature>
<evidence type="ECO:0000313" key="7">
    <source>
        <dbReference type="Proteomes" id="UP000279259"/>
    </source>
</evidence>
<keyword evidence="7" id="KW-1185">Reference proteome</keyword>
<keyword evidence="4" id="KW-0472">Membrane</keyword>
<feature type="transmembrane region" description="Helical" evidence="4">
    <location>
        <begin position="543"/>
        <end position="565"/>
    </location>
</feature>
<dbReference type="Pfam" id="PF07690">
    <property type="entry name" value="MFS_1"/>
    <property type="match status" value="2"/>
</dbReference>
<dbReference type="SUPFAM" id="SSF103473">
    <property type="entry name" value="MFS general substrate transporter"/>
    <property type="match status" value="1"/>
</dbReference>
<dbReference type="PANTHER" id="PTHR11360">
    <property type="entry name" value="MONOCARBOXYLATE TRANSPORTER"/>
    <property type="match status" value="1"/>
</dbReference>
<dbReference type="PROSITE" id="PS50850">
    <property type="entry name" value="MFS"/>
    <property type="match status" value="1"/>
</dbReference>
<dbReference type="Gene3D" id="1.20.1250.20">
    <property type="entry name" value="MFS general substrate transporter like domains"/>
    <property type="match status" value="1"/>
</dbReference>
<reference evidence="6 7" key="1">
    <citation type="submission" date="2018-11" db="EMBL/GenBank/DDBJ databases">
        <title>Genome sequence of Saitozyma podzolica DSM 27192.</title>
        <authorList>
            <person name="Aliyu H."/>
            <person name="Gorte O."/>
            <person name="Ochsenreither K."/>
        </authorList>
    </citation>
    <scope>NUCLEOTIDE SEQUENCE [LARGE SCALE GENOMIC DNA]</scope>
    <source>
        <strain evidence="6 7">DSM 27192</strain>
    </source>
</reference>
<keyword evidence="4" id="KW-0812">Transmembrane</keyword>
<feature type="region of interest" description="Disordered" evidence="3">
    <location>
        <begin position="1"/>
        <end position="38"/>
    </location>
</feature>
<gene>
    <name evidence="6" type="ORF">EHS25_002059</name>
</gene>
<dbReference type="GO" id="GO:0016020">
    <property type="term" value="C:membrane"/>
    <property type="evidence" value="ECO:0007669"/>
    <property type="project" value="UniProtKB-SubCell"/>
</dbReference>
<dbReference type="AlphaFoldDB" id="A0A427YEB1"/>
<feature type="transmembrane region" description="Helical" evidence="4">
    <location>
        <begin position="286"/>
        <end position="305"/>
    </location>
</feature>
<dbReference type="InterPro" id="IPR020846">
    <property type="entry name" value="MFS_dom"/>
</dbReference>
<organism evidence="6 7">
    <name type="scientific">Saitozyma podzolica</name>
    <dbReference type="NCBI Taxonomy" id="1890683"/>
    <lineage>
        <taxon>Eukaryota</taxon>
        <taxon>Fungi</taxon>
        <taxon>Dikarya</taxon>
        <taxon>Basidiomycota</taxon>
        <taxon>Agaricomycotina</taxon>
        <taxon>Tremellomycetes</taxon>
        <taxon>Tremellales</taxon>
        <taxon>Trimorphomycetaceae</taxon>
        <taxon>Saitozyma</taxon>
    </lineage>
</organism>
<feature type="transmembrane region" description="Helical" evidence="4">
    <location>
        <begin position="246"/>
        <end position="266"/>
    </location>
</feature>
<protein>
    <recommendedName>
        <fullName evidence="5">Major facilitator superfamily (MFS) profile domain-containing protein</fullName>
    </recommendedName>
</protein>
<dbReference type="PANTHER" id="PTHR11360:SF284">
    <property type="entry name" value="EG:103B4.3 PROTEIN-RELATED"/>
    <property type="match status" value="1"/>
</dbReference>
<dbReference type="GO" id="GO:0022857">
    <property type="term" value="F:transmembrane transporter activity"/>
    <property type="evidence" value="ECO:0007669"/>
    <property type="project" value="InterPro"/>
</dbReference>
<dbReference type="InterPro" id="IPR036259">
    <property type="entry name" value="MFS_trans_sf"/>
</dbReference>
<keyword evidence="4" id="KW-1133">Transmembrane helix</keyword>
<feature type="compositionally biased region" description="Pro residues" evidence="3">
    <location>
        <begin position="67"/>
        <end position="84"/>
    </location>
</feature>
<feature type="transmembrane region" description="Helical" evidence="4">
    <location>
        <begin position="577"/>
        <end position="599"/>
    </location>
</feature>